<evidence type="ECO:0000256" key="7">
    <source>
        <dbReference type="SAM" id="MobiDB-lite"/>
    </source>
</evidence>
<comment type="subcellular location">
    <subcellularLocation>
        <location evidence="1 6">Nucleus</location>
        <location evidence="1 6">Nucleolus</location>
    </subcellularLocation>
</comment>
<evidence type="ECO:0000256" key="3">
    <source>
        <dbReference type="ARBA" id="ARBA00022884"/>
    </source>
</evidence>
<dbReference type="GO" id="GO:0003723">
    <property type="term" value="F:RNA binding"/>
    <property type="evidence" value="ECO:0007669"/>
    <property type="project" value="UniProtKB-UniRule"/>
</dbReference>
<accession>A0ABD0KP72</accession>
<reference evidence="9 10" key="1">
    <citation type="journal article" date="2023" name="Sci. Data">
        <title>Genome assembly of the Korean intertidal mud-creeper Batillaria attramentaria.</title>
        <authorList>
            <person name="Patra A.K."/>
            <person name="Ho P.T."/>
            <person name="Jun S."/>
            <person name="Lee S.J."/>
            <person name="Kim Y."/>
            <person name="Won Y.J."/>
        </authorList>
    </citation>
    <scope>NUCLEOTIDE SEQUENCE [LARGE SCALE GENOMIC DNA]</scope>
    <source>
        <strain evidence="9">Wonlab-2016</strain>
    </source>
</reference>
<dbReference type="InterPro" id="IPR004038">
    <property type="entry name" value="Ribosomal_eL8/eL30/eS12/Gad45"/>
</dbReference>
<name>A0ABD0KP72_9CAEN</name>
<dbReference type="InterPro" id="IPR050257">
    <property type="entry name" value="eL8/uL1-like"/>
</dbReference>
<evidence type="ECO:0000256" key="4">
    <source>
        <dbReference type="ARBA" id="ARBA00023242"/>
    </source>
</evidence>
<dbReference type="GO" id="GO:0031429">
    <property type="term" value="C:box H/ACA snoRNP complex"/>
    <property type="evidence" value="ECO:0007669"/>
    <property type="project" value="UniProtKB-UniRule"/>
</dbReference>
<gene>
    <name evidence="9" type="ORF">BaRGS_00020024</name>
</gene>
<feature type="region of interest" description="Disordered" evidence="7">
    <location>
        <begin position="1"/>
        <end position="24"/>
    </location>
</feature>
<dbReference type="InterPro" id="IPR029064">
    <property type="entry name" value="Ribosomal_eL30-like_sf"/>
</dbReference>
<feature type="compositionally biased region" description="Basic and acidic residues" evidence="7">
    <location>
        <begin position="7"/>
        <end position="17"/>
    </location>
</feature>
<evidence type="ECO:0000313" key="9">
    <source>
        <dbReference type="EMBL" id="KAK7488727.1"/>
    </source>
</evidence>
<dbReference type="GO" id="GO:0000398">
    <property type="term" value="P:mRNA splicing, via spliceosome"/>
    <property type="evidence" value="ECO:0007669"/>
    <property type="project" value="UniProtKB-UniRule"/>
</dbReference>
<dbReference type="SUPFAM" id="SSF55315">
    <property type="entry name" value="L30e-like"/>
    <property type="match status" value="1"/>
</dbReference>
<dbReference type="AlphaFoldDB" id="A0ABD0KP72"/>
<comment type="similarity">
    <text evidence="2 6">Belongs to the eukaryotic ribosomal protein eL8 family.</text>
</comment>
<proteinExistence type="inferred from homology"/>
<dbReference type="PRINTS" id="PR00881">
    <property type="entry name" value="L7ARS6FAMILY"/>
</dbReference>
<dbReference type="Proteomes" id="UP001519460">
    <property type="component" value="Unassembled WGS sequence"/>
</dbReference>
<keyword evidence="10" id="KW-1185">Reference proteome</keyword>
<dbReference type="Pfam" id="PF01248">
    <property type="entry name" value="Ribosomal_L7Ae"/>
    <property type="match status" value="1"/>
</dbReference>
<keyword evidence="4 6" id="KW-0539">Nucleus</keyword>
<dbReference type="InterPro" id="IPR002415">
    <property type="entry name" value="H/ACA_rnp_Nhp2-like"/>
</dbReference>
<dbReference type="InterPro" id="IPR018492">
    <property type="entry name" value="Ribosomal_eL8/Nhp2"/>
</dbReference>
<dbReference type="PANTHER" id="PTHR23105">
    <property type="entry name" value="RIBOSOMAL PROTEIN L7AE FAMILY MEMBER"/>
    <property type="match status" value="1"/>
</dbReference>
<evidence type="ECO:0000259" key="8">
    <source>
        <dbReference type="Pfam" id="PF01248"/>
    </source>
</evidence>
<dbReference type="PRINTS" id="PR00883">
    <property type="entry name" value="NUCLEARHMG"/>
</dbReference>
<feature type="domain" description="Ribosomal protein eL8/eL30/eS12/Gadd45" evidence="8">
    <location>
        <begin position="46"/>
        <end position="137"/>
    </location>
</feature>
<dbReference type="EMBL" id="JACVVK020000147">
    <property type="protein sequence ID" value="KAK7488727.1"/>
    <property type="molecule type" value="Genomic_DNA"/>
</dbReference>
<evidence type="ECO:0000256" key="1">
    <source>
        <dbReference type="ARBA" id="ARBA00004604"/>
    </source>
</evidence>
<comment type="function">
    <text evidence="6">Required for ribosome biogenesis. Part of a complex which catalyzes pseudouridylation of rRNA. This involves the isomerization of uridine such that the ribose is subsequently attached to C5, instead of the normal N1. Pseudouridine ('psi') residues may serve to stabilize the conformation of rRNAs.</text>
</comment>
<comment type="function">
    <text evidence="6">Common component of the spliceosome and rRNA processing machinery.</text>
</comment>
<organism evidence="9 10">
    <name type="scientific">Batillaria attramentaria</name>
    <dbReference type="NCBI Taxonomy" id="370345"/>
    <lineage>
        <taxon>Eukaryota</taxon>
        <taxon>Metazoa</taxon>
        <taxon>Spiralia</taxon>
        <taxon>Lophotrochozoa</taxon>
        <taxon>Mollusca</taxon>
        <taxon>Gastropoda</taxon>
        <taxon>Caenogastropoda</taxon>
        <taxon>Sorbeoconcha</taxon>
        <taxon>Cerithioidea</taxon>
        <taxon>Batillariidae</taxon>
        <taxon>Batillaria</taxon>
    </lineage>
</organism>
<evidence type="ECO:0000256" key="2">
    <source>
        <dbReference type="ARBA" id="ARBA00007337"/>
    </source>
</evidence>
<dbReference type="GO" id="GO:0031120">
    <property type="term" value="P:snRNA pseudouridine synthesis"/>
    <property type="evidence" value="ECO:0007669"/>
    <property type="project" value="UniProtKB-UniRule"/>
</dbReference>
<keyword evidence="5 6" id="KW-0687">Ribonucleoprotein</keyword>
<sequence>MGKLKKEKRDSEAHEDGDKEESWEDKTKYLCAIAKPVASKKLNKRLLKTIRKASKQKSYLRKGVREVQKFIRKGERGIVVLAGDVSPLDVISHVPVLCEESDIPYCYTPSKDELGQACGCNRTTCMVMVKVHPDYKDSYDECFEGVKGLPLPY</sequence>
<dbReference type="Gene3D" id="3.30.1330.30">
    <property type="match status" value="1"/>
</dbReference>
<evidence type="ECO:0000256" key="6">
    <source>
        <dbReference type="RuleBase" id="RU366039"/>
    </source>
</evidence>
<evidence type="ECO:0000256" key="5">
    <source>
        <dbReference type="ARBA" id="ARBA00023274"/>
    </source>
</evidence>
<evidence type="ECO:0000313" key="10">
    <source>
        <dbReference type="Proteomes" id="UP001519460"/>
    </source>
</evidence>
<keyword evidence="3 6" id="KW-0694">RNA-binding</keyword>
<comment type="caution">
    <text evidence="9">The sequence shown here is derived from an EMBL/GenBank/DDBJ whole genome shotgun (WGS) entry which is preliminary data.</text>
</comment>
<protein>
    <recommendedName>
        <fullName evidence="6">H/ACA ribonucleoprotein complex subunit 2</fullName>
    </recommendedName>
    <alternativeName>
        <fullName evidence="6">Nucleolar protein family A member 2</fullName>
    </alternativeName>
</protein>